<dbReference type="PANTHER" id="PTHR24094">
    <property type="entry name" value="SECRETED PROTEIN"/>
    <property type="match status" value="1"/>
</dbReference>
<dbReference type="Proteomes" id="UP001501204">
    <property type="component" value="Unassembled WGS sequence"/>
</dbReference>
<dbReference type="Pfam" id="PF07510">
    <property type="entry name" value="GmrSD_C"/>
    <property type="match status" value="1"/>
</dbReference>
<proteinExistence type="predicted"/>
<dbReference type="PANTHER" id="PTHR24094:SF15">
    <property type="entry name" value="AMP-DEPENDENT SYNTHETASE_LIGASE DOMAIN-CONTAINING PROTEIN-RELATED"/>
    <property type="match status" value="1"/>
</dbReference>
<feature type="compositionally biased region" description="Basic and acidic residues" evidence="1">
    <location>
        <begin position="355"/>
        <end position="371"/>
    </location>
</feature>
<dbReference type="SMART" id="SM00894">
    <property type="entry name" value="Excalibur"/>
    <property type="match status" value="1"/>
</dbReference>
<reference evidence="4" key="1">
    <citation type="journal article" date="2019" name="Int. J. Syst. Evol. Microbiol.">
        <title>The Global Catalogue of Microorganisms (GCM) 10K type strain sequencing project: providing services to taxonomists for standard genome sequencing and annotation.</title>
        <authorList>
            <consortium name="The Broad Institute Genomics Platform"/>
            <consortium name="The Broad Institute Genome Sequencing Center for Infectious Disease"/>
            <person name="Wu L."/>
            <person name="Ma J."/>
        </authorList>
    </citation>
    <scope>NUCLEOTIDE SEQUENCE [LARGE SCALE GENOMIC DNA]</scope>
    <source>
        <strain evidence="4">JCM 14735</strain>
    </source>
</reference>
<evidence type="ECO:0000256" key="1">
    <source>
        <dbReference type="SAM" id="MobiDB-lite"/>
    </source>
</evidence>
<sequence>MSNTPSSPAPGTDLASRHGFTVGKWIVAVPLHLTLAFGLVAGCASSTASTDPVADPGPVPGTVTTVPATASPSATPSSTASPTASRTPGSVTTVAPAPEPTPSPEPSETPVRAVSPPSGAFLALEDLPVAAAGTMSDYDRDALFGGWIDADGDCEDTRNEVLARDLTDITSADGCKVDTGTLADPYTGRTIDFVRGVATSNDVQVDHVVSLGNAWVTGARRLSQADRTALANDPLNLLAVDGPTNGSKSDKDASQWLPPNRAFACEMVAVQIAVKSRYSLWVTAPEKTAMAEVLSDCPDQQLPGGTPFGDIPGGTGAAPAPAEAPAPAPAPADVHYANCTAAREAGAAPLLRGEPGYRDAMDRDGDGVACE</sequence>
<feature type="domain" description="Excalibur calcium-binding" evidence="2">
    <location>
        <begin position="335"/>
        <end position="371"/>
    </location>
</feature>
<dbReference type="Pfam" id="PF05901">
    <property type="entry name" value="Excalibur"/>
    <property type="match status" value="1"/>
</dbReference>
<feature type="region of interest" description="Disordered" evidence="1">
    <location>
        <begin position="46"/>
        <end position="116"/>
    </location>
</feature>
<feature type="region of interest" description="Disordered" evidence="1">
    <location>
        <begin position="300"/>
        <end position="329"/>
    </location>
</feature>
<evidence type="ECO:0000259" key="2">
    <source>
        <dbReference type="SMART" id="SM00894"/>
    </source>
</evidence>
<dbReference type="EMBL" id="BAAAOA010000015">
    <property type="protein sequence ID" value="GAA1756467.1"/>
    <property type="molecule type" value="Genomic_DNA"/>
</dbReference>
<comment type="caution">
    <text evidence="3">The sequence shown here is derived from an EMBL/GenBank/DDBJ whole genome shotgun (WGS) entry which is preliminary data.</text>
</comment>
<feature type="compositionally biased region" description="Pro residues" evidence="1">
    <location>
        <begin position="97"/>
        <end position="107"/>
    </location>
</feature>
<protein>
    <submittedName>
        <fullName evidence="3">DUF1524 domain-containing protein</fullName>
    </submittedName>
</protein>
<feature type="region of interest" description="Disordered" evidence="1">
    <location>
        <begin position="350"/>
        <end position="371"/>
    </location>
</feature>
<gene>
    <name evidence="3" type="ORF">GCM10009767_14780</name>
</gene>
<evidence type="ECO:0000313" key="4">
    <source>
        <dbReference type="Proteomes" id="UP001501204"/>
    </source>
</evidence>
<dbReference type="InterPro" id="IPR008613">
    <property type="entry name" value="Excalibur_Ca-bd_domain"/>
</dbReference>
<evidence type="ECO:0000313" key="3">
    <source>
        <dbReference type="EMBL" id="GAA1756467.1"/>
    </source>
</evidence>
<organism evidence="3 4">
    <name type="scientific">Kocuria aegyptia</name>
    <dbReference type="NCBI Taxonomy" id="330943"/>
    <lineage>
        <taxon>Bacteria</taxon>
        <taxon>Bacillati</taxon>
        <taxon>Actinomycetota</taxon>
        <taxon>Actinomycetes</taxon>
        <taxon>Micrococcales</taxon>
        <taxon>Micrococcaceae</taxon>
        <taxon>Kocuria</taxon>
    </lineage>
</organism>
<accession>A0ABP4WSB9</accession>
<keyword evidence="4" id="KW-1185">Reference proteome</keyword>
<feature type="compositionally biased region" description="Low complexity" evidence="1">
    <location>
        <begin position="50"/>
        <end position="96"/>
    </location>
</feature>
<dbReference type="RefSeq" id="WP_344121153.1">
    <property type="nucleotide sequence ID" value="NZ_BAAAOA010000015.1"/>
</dbReference>
<dbReference type="InterPro" id="IPR011089">
    <property type="entry name" value="GmrSD_C"/>
</dbReference>
<name>A0ABP4WSB9_9MICC</name>